<dbReference type="PANTHER" id="PTHR12542">
    <property type="entry name" value="EXOCYST COMPLEX PROTEIN EXO70"/>
    <property type="match status" value="1"/>
</dbReference>
<feature type="domain" description="Exocyst complex subunit Exo70 C-terminal" evidence="4">
    <location>
        <begin position="241"/>
        <end position="311"/>
    </location>
</feature>
<sequence>MEFGNMMFLTPDAEFDCWVDGGVHPMTCAATDYILMAFLSRKNLEQILREHPLVVSDGAGTSLFYSQMELIMEQFERKLEASANWNPFGMTDVAGDNEFLGIEDENFVVIEVRSHSPQLDSNNFGSMVEQLSTCLKALQLENFNLIEMLLEKLKEYRSDYSELIVSEPDFMINALPPEIIDNLKKIAKLMVSTGFERDFCDMYSRFRRKCLVESLSRLWFQKLSIEGLQMLSWKEMEDDIKRWIKASKVALKILLPTERRLCDQVFFGFSAIADLSFTDVCMESTLELLSFTKAMAIVRRSPEPERLFRIL</sequence>
<dbReference type="OrthoDB" id="1432752at2759"/>
<dbReference type="GO" id="GO:0006887">
    <property type="term" value="P:exocytosis"/>
    <property type="evidence" value="ECO:0007669"/>
    <property type="project" value="UniProtKB-KW"/>
</dbReference>
<dbReference type="GO" id="GO:0005546">
    <property type="term" value="F:phosphatidylinositol-4,5-bisphosphate binding"/>
    <property type="evidence" value="ECO:0007669"/>
    <property type="project" value="InterPro"/>
</dbReference>
<dbReference type="AlphaFoldDB" id="A0A2Z6LH92"/>
<dbReference type="InterPro" id="IPR046364">
    <property type="entry name" value="Exo70_C"/>
</dbReference>
<name>A0A2Z6LH92_TRISU</name>
<protein>
    <recommendedName>
        <fullName evidence="3">Exocyst subunit Exo70 family protein</fullName>
    </recommendedName>
</protein>
<organism evidence="5 6">
    <name type="scientific">Trifolium subterraneum</name>
    <name type="common">Subterranean clover</name>
    <dbReference type="NCBI Taxonomy" id="3900"/>
    <lineage>
        <taxon>Eukaryota</taxon>
        <taxon>Viridiplantae</taxon>
        <taxon>Streptophyta</taxon>
        <taxon>Embryophyta</taxon>
        <taxon>Tracheophyta</taxon>
        <taxon>Spermatophyta</taxon>
        <taxon>Magnoliopsida</taxon>
        <taxon>eudicotyledons</taxon>
        <taxon>Gunneridae</taxon>
        <taxon>Pentapetalae</taxon>
        <taxon>rosids</taxon>
        <taxon>fabids</taxon>
        <taxon>Fabales</taxon>
        <taxon>Fabaceae</taxon>
        <taxon>Papilionoideae</taxon>
        <taxon>50 kb inversion clade</taxon>
        <taxon>NPAAA clade</taxon>
        <taxon>Hologalegina</taxon>
        <taxon>IRL clade</taxon>
        <taxon>Trifolieae</taxon>
        <taxon>Trifolium</taxon>
    </lineage>
</organism>
<comment type="similarity">
    <text evidence="1 3">Belongs to the EXO70 family.</text>
</comment>
<keyword evidence="3" id="KW-0653">Protein transport</keyword>
<keyword evidence="6" id="KW-1185">Reference proteome</keyword>
<gene>
    <name evidence="5" type="ORF">TSUD_246130</name>
</gene>
<proteinExistence type="inferred from homology"/>
<dbReference type="Proteomes" id="UP000242715">
    <property type="component" value="Unassembled WGS sequence"/>
</dbReference>
<evidence type="ECO:0000259" key="4">
    <source>
        <dbReference type="Pfam" id="PF03081"/>
    </source>
</evidence>
<accession>A0A2Z6LH92</accession>
<evidence type="ECO:0000256" key="3">
    <source>
        <dbReference type="RuleBase" id="RU365026"/>
    </source>
</evidence>
<evidence type="ECO:0000313" key="5">
    <source>
        <dbReference type="EMBL" id="GAU13243.1"/>
    </source>
</evidence>
<keyword evidence="3" id="KW-0268">Exocytosis</keyword>
<dbReference type="Pfam" id="PF03081">
    <property type="entry name" value="Exo70_C"/>
    <property type="match status" value="1"/>
</dbReference>
<dbReference type="GO" id="GO:0000145">
    <property type="term" value="C:exocyst"/>
    <property type="evidence" value="ECO:0007669"/>
    <property type="project" value="InterPro"/>
</dbReference>
<reference evidence="6" key="1">
    <citation type="journal article" date="2017" name="Front. Plant Sci.">
        <title>Climate Clever Clovers: New Paradigm to Reduce the Environmental Footprint of Ruminants by Breeding Low Methanogenic Forages Utilizing Haplotype Variation.</title>
        <authorList>
            <person name="Kaur P."/>
            <person name="Appels R."/>
            <person name="Bayer P.E."/>
            <person name="Keeble-Gagnere G."/>
            <person name="Wang J."/>
            <person name="Hirakawa H."/>
            <person name="Shirasawa K."/>
            <person name="Vercoe P."/>
            <person name="Stefanova K."/>
            <person name="Durmic Z."/>
            <person name="Nichols P."/>
            <person name="Revell C."/>
            <person name="Isobe S.N."/>
            <person name="Edwards D."/>
            <person name="Erskine W."/>
        </authorList>
    </citation>
    <scope>NUCLEOTIDE SEQUENCE [LARGE SCALE GENOMIC DNA]</scope>
    <source>
        <strain evidence="6">cv. Daliak</strain>
    </source>
</reference>
<dbReference type="PANTHER" id="PTHR12542:SF96">
    <property type="entry name" value="EXOCYST COMPLEX COMPONENT EXO70B1"/>
    <property type="match status" value="1"/>
</dbReference>
<evidence type="ECO:0000256" key="1">
    <source>
        <dbReference type="ARBA" id="ARBA00006756"/>
    </source>
</evidence>
<dbReference type="EMBL" id="DF973134">
    <property type="protein sequence ID" value="GAU13243.1"/>
    <property type="molecule type" value="Genomic_DNA"/>
</dbReference>
<keyword evidence="2 3" id="KW-0813">Transport</keyword>
<evidence type="ECO:0000256" key="2">
    <source>
        <dbReference type="ARBA" id="ARBA00022448"/>
    </source>
</evidence>
<dbReference type="InterPro" id="IPR004140">
    <property type="entry name" value="Exo70"/>
</dbReference>
<dbReference type="Gene3D" id="1.20.1280.170">
    <property type="entry name" value="Exocyst complex component Exo70"/>
    <property type="match status" value="1"/>
</dbReference>
<dbReference type="InterPro" id="IPR016159">
    <property type="entry name" value="Cullin_repeat-like_dom_sf"/>
</dbReference>
<evidence type="ECO:0000313" key="6">
    <source>
        <dbReference type="Proteomes" id="UP000242715"/>
    </source>
</evidence>
<dbReference type="SUPFAM" id="SSF74788">
    <property type="entry name" value="Cullin repeat-like"/>
    <property type="match status" value="1"/>
</dbReference>
<comment type="function">
    <text evidence="3">Component of the exocyst complex.</text>
</comment>
<dbReference type="GO" id="GO:0015031">
    <property type="term" value="P:protein transport"/>
    <property type="evidence" value="ECO:0007669"/>
    <property type="project" value="UniProtKB-KW"/>
</dbReference>